<dbReference type="AlphaFoldDB" id="A0A420YHB7"/>
<gene>
    <name evidence="7" type="ORF">DL546_008946</name>
</gene>
<feature type="transmembrane region" description="Helical" evidence="6">
    <location>
        <begin position="20"/>
        <end position="40"/>
    </location>
</feature>
<evidence type="ECO:0000313" key="7">
    <source>
        <dbReference type="EMBL" id="RKU47260.1"/>
    </source>
</evidence>
<feature type="transmembrane region" description="Helical" evidence="6">
    <location>
        <begin position="141"/>
        <end position="167"/>
    </location>
</feature>
<keyword evidence="3 6" id="KW-1133">Transmembrane helix</keyword>
<organism evidence="7 8">
    <name type="scientific">Coniochaeta pulveracea</name>
    <dbReference type="NCBI Taxonomy" id="177199"/>
    <lineage>
        <taxon>Eukaryota</taxon>
        <taxon>Fungi</taxon>
        <taxon>Dikarya</taxon>
        <taxon>Ascomycota</taxon>
        <taxon>Pezizomycotina</taxon>
        <taxon>Sordariomycetes</taxon>
        <taxon>Sordariomycetidae</taxon>
        <taxon>Coniochaetales</taxon>
        <taxon>Coniochaetaceae</taxon>
        <taxon>Coniochaeta</taxon>
    </lineage>
</organism>
<dbReference type="Proteomes" id="UP000275385">
    <property type="component" value="Unassembled WGS sequence"/>
</dbReference>
<keyword evidence="2 6" id="KW-0812">Transmembrane</keyword>
<evidence type="ECO:0000256" key="4">
    <source>
        <dbReference type="ARBA" id="ARBA00023136"/>
    </source>
</evidence>
<keyword evidence="4 6" id="KW-0472">Membrane</keyword>
<evidence type="ECO:0000256" key="3">
    <source>
        <dbReference type="ARBA" id="ARBA00022989"/>
    </source>
</evidence>
<dbReference type="OrthoDB" id="19344at2759"/>
<comment type="subcellular location">
    <subcellularLocation>
        <location evidence="1">Membrane</location>
        <topology evidence="1">Multi-pass membrane protein</topology>
    </subcellularLocation>
</comment>
<dbReference type="PANTHER" id="PTHR16201">
    <property type="entry name" value="SEVEN TRANSMEMBRANE PROTEIN 1-RELATED"/>
    <property type="match status" value="1"/>
</dbReference>
<reference evidence="7 8" key="1">
    <citation type="submission" date="2018-08" db="EMBL/GenBank/DDBJ databases">
        <title>Draft genome of the lignicolous fungus Coniochaeta pulveracea.</title>
        <authorList>
            <person name="Borstlap C.J."/>
            <person name="De Witt R.N."/>
            <person name="Botha A."/>
            <person name="Volschenk H."/>
        </authorList>
    </citation>
    <scope>NUCLEOTIDE SEQUENCE [LARGE SCALE GENOMIC DNA]</scope>
    <source>
        <strain evidence="7 8">CAB683</strain>
    </source>
</reference>
<dbReference type="GO" id="GO:0016020">
    <property type="term" value="C:membrane"/>
    <property type="evidence" value="ECO:0007669"/>
    <property type="project" value="UniProtKB-SubCell"/>
</dbReference>
<feature type="compositionally biased region" description="Basic and acidic residues" evidence="5">
    <location>
        <begin position="349"/>
        <end position="359"/>
    </location>
</feature>
<evidence type="ECO:0008006" key="9">
    <source>
        <dbReference type="Google" id="ProtNLM"/>
    </source>
</evidence>
<sequence length="359" mass="39549">MEALATMKNRCDELREPGFIQIVVSILILVGLLISYLPQMIRIISRGTSEGISPYFILLGTTSATCGFANILLLKESRQDIGCCKELETFHCLAGLLGIAQLGVQLGCFWFIFVLFLVFFRYNTSNVPDEELGGEAPRWQTALLVAVVTLVHALVVIIVSAILTYISPDKLDIWAPILGMTGAALAAIQYFPQIWTTYNLKHVGSLSIPMMCIQTPGGFLFAGSLMARLGWGGWSSWGIFLLTATMQGILLSLAIYYEIQLRKENRSNDGSPTGRHADGRPRTPNRASNHPGADGFDDDMPGPYSSHPEHYANNQEDLARILDRQEADAAADTTPLLRPGGIGNPHRTPSYDENTKYRR</sequence>
<proteinExistence type="predicted"/>
<evidence type="ECO:0000256" key="5">
    <source>
        <dbReference type="SAM" id="MobiDB-lite"/>
    </source>
</evidence>
<feature type="region of interest" description="Disordered" evidence="5">
    <location>
        <begin position="266"/>
        <end position="359"/>
    </location>
</feature>
<evidence type="ECO:0000313" key="8">
    <source>
        <dbReference type="Proteomes" id="UP000275385"/>
    </source>
</evidence>
<dbReference type="Pfam" id="PF04193">
    <property type="entry name" value="PQ-loop"/>
    <property type="match status" value="2"/>
</dbReference>
<accession>A0A420YHB7</accession>
<dbReference type="EMBL" id="QVQW01000010">
    <property type="protein sequence ID" value="RKU47260.1"/>
    <property type="molecule type" value="Genomic_DNA"/>
</dbReference>
<dbReference type="Gene3D" id="1.20.1280.290">
    <property type="match status" value="2"/>
</dbReference>
<dbReference type="InterPro" id="IPR006603">
    <property type="entry name" value="PQ-loop_rpt"/>
</dbReference>
<evidence type="ECO:0000256" key="1">
    <source>
        <dbReference type="ARBA" id="ARBA00004141"/>
    </source>
</evidence>
<evidence type="ECO:0000256" key="2">
    <source>
        <dbReference type="ARBA" id="ARBA00022692"/>
    </source>
</evidence>
<feature type="transmembrane region" description="Helical" evidence="6">
    <location>
        <begin position="173"/>
        <end position="191"/>
    </location>
</feature>
<keyword evidence="8" id="KW-1185">Reference proteome</keyword>
<protein>
    <recommendedName>
        <fullName evidence="9">PQ loop repeat protein</fullName>
    </recommendedName>
</protein>
<dbReference type="SMART" id="SM00679">
    <property type="entry name" value="CTNS"/>
    <property type="match status" value="2"/>
</dbReference>
<evidence type="ECO:0000256" key="6">
    <source>
        <dbReference type="SAM" id="Phobius"/>
    </source>
</evidence>
<feature type="transmembrane region" description="Helical" evidence="6">
    <location>
        <begin position="203"/>
        <end position="222"/>
    </location>
</feature>
<feature type="transmembrane region" description="Helical" evidence="6">
    <location>
        <begin position="93"/>
        <end position="120"/>
    </location>
</feature>
<dbReference type="InterPro" id="IPR051415">
    <property type="entry name" value="LAAT-1"/>
</dbReference>
<comment type="caution">
    <text evidence="7">The sequence shown here is derived from an EMBL/GenBank/DDBJ whole genome shotgun (WGS) entry which is preliminary data.</text>
</comment>
<name>A0A420YHB7_9PEZI</name>
<feature type="transmembrane region" description="Helical" evidence="6">
    <location>
        <begin position="52"/>
        <end position="73"/>
    </location>
</feature>
<dbReference type="PANTHER" id="PTHR16201:SF11">
    <property type="entry name" value="PQ-LOOP REPEAT-CONTAINING PROTEIN"/>
    <property type="match status" value="1"/>
</dbReference>
<feature type="transmembrane region" description="Helical" evidence="6">
    <location>
        <begin position="234"/>
        <end position="257"/>
    </location>
</feature>
<feature type="compositionally biased region" description="Basic and acidic residues" evidence="5">
    <location>
        <begin position="317"/>
        <end position="327"/>
    </location>
</feature>